<dbReference type="InterPro" id="IPR017452">
    <property type="entry name" value="GPCR_Rhodpsn_7TM"/>
</dbReference>
<dbReference type="GO" id="GO:0004930">
    <property type="term" value="F:G protein-coupled receptor activity"/>
    <property type="evidence" value="ECO:0007669"/>
    <property type="project" value="UniProtKB-KW"/>
</dbReference>
<keyword evidence="9 12" id="KW-0472">Membrane</keyword>
<name>G5B6V2_HETGA</name>
<gene>
    <name evidence="14" type="ORF">GW7_21578</name>
</gene>
<evidence type="ECO:0000256" key="5">
    <source>
        <dbReference type="ARBA" id="ARBA00022692"/>
    </source>
</evidence>
<dbReference type="PRINTS" id="PR00245">
    <property type="entry name" value="OLFACTORYR"/>
</dbReference>
<dbReference type="GO" id="GO:0004984">
    <property type="term" value="F:olfactory receptor activity"/>
    <property type="evidence" value="ECO:0007669"/>
    <property type="project" value="InterPro"/>
</dbReference>
<evidence type="ECO:0000256" key="10">
    <source>
        <dbReference type="ARBA" id="ARBA00023170"/>
    </source>
</evidence>
<dbReference type="PRINTS" id="PR00237">
    <property type="entry name" value="GPCRRHODOPSN"/>
</dbReference>
<comment type="subcellular location">
    <subcellularLocation>
        <location evidence="1">Cell membrane</location>
        <topology evidence="1">Multi-pass membrane protein</topology>
    </subcellularLocation>
</comment>
<dbReference type="InParanoid" id="G5B6V2"/>
<evidence type="ECO:0000256" key="2">
    <source>
        <dbReference type="ARBA" id="ARBA00010663"/>
    </source>
</evidence>
<dbReference type="AlphaFoldDB" id="G5B6V2"/>
<evidence type="ECO:0000256" key="7">
    <source>
        <dbReference type="ARBA" id="ARBA00022989"/>
    </source>
</evidence>
<dbReference type="EMBL" id="JH168677">
    <property type="protein sequence ID" value="EHB05013.1"/>
    <property type="molecule type" value="Genomic_DNA"/>
</dbReference>
<dbReference type="Pfam" id="PF13853">
    <property type="entry name" value="7tm_4"/>
    <property type="match status" value="1"/>
</dbReference>
<sequence length="374" mass="41857">MKPENMSNTVELVLLGLSDDLHLQPILFGPFLSMYLITVLGNLLIILAICSASHLHTPMYFFLPILSLDDICFISTTVPKMIVDILTHSRVISYVSCLTQMSLFINFGCMDDMLLTVMAYDRFVAICHPLRYNVIMNPKLCWLLVLLSFLISVFDGLLLTSMALQLSFCTNLEIPHFFCELNHLLKLACSDILINNILVYLVTSLLGIVPLSQLSFCTNLEIPHFFCELNHLLKLACSDILINNILVYLVTGLLGVVSLSGIIFSYTQIVSSVLKIPSSVGKYKAFSVCGSHLIVISLFYGTGFGVYLSSTGTHSSRKSAIASVMYTVVTPMMNPFIYSLRNKDMLRALWKLITRITSFLSCQMLLLLEQVKEK</sequence>
<evidence type="ECO:0000313" key="14">
    <source>
        <dbReference type="EMBL" id="EHB05013.1"/>
    </source>
</evidence>
<feature type="transmembrane region" description="Helical" evidence="12">
    <location>
        <begin position="91"/>
        <end position="109"/>
    </location>
</feature>
<keyword evidence="3" id="KW-1003">Cell membrane</keyword>
<evidence type="ECO:0000256" key="1">
    <source>
        <dbReference type="ARBA" id="ARBA00004651"/>
    </source>
</evidence>
<feature type="transmembrane region" description="Helical" evidence="12">
    <location>
        <begin position="140"/>
        <end position="164"/>
    </location>
</feature>
<dbReference type="Proteomes" id="UP000006813">
    <property type="component" value="Unassembled WGS sequence"/>
</dbReference>
<keyword evidence="5 12" id="KW-0812">Transmembrane</keyword>
<keyword evidence="6" id="KW-0552">Olfaction</keyword>
<feature type="transmembrane region" description="Helical" evidence="12">
    <location>
        <begin position="320"/>
        <end position="337"/>
    </location>
</feature>
<evidence type="ECO:0000259" key="13">
    <source>
        <dbReference type="PROSITE" id="PS50262"/>
    </source>
</evidence>
<keyword evidence="11" id="KW-0807">Transducer</keyword>
<evidence type="ECO:0000313" key="15">
    <source>
        <dbReference type="Proteomes" id="UP000006813"/>
    </source>
</evidence>
<evidence type="ECO:0000256" key="12">
    <source>
        <dbReference type="SAM" id="Phobius"/>
    </source>
</evidence>
<dbReference type="InterPro" id="IPR000276">
    <property type="entry name" value="GPCR_Rhodpsn"/>
</dbReference>
<comment type="similarity">
    <text evidence="2">Belongs to the G-protein coupled receptor 1 family.</text>
</comment>
<feature type="transmembrane region" description="Helical" evidence="12">
    <location>
        <begin position="241"/>
        <end position="265"/>
    </location>
</feature>
<dbReference type="InterPro" id="IPR000725">
    <property type="entry name" value="Olfact_rcpt"/>
</dbReference>
<evidence type="ECO:0000256" key="9">
    <source>
        <dbReference type="ARBA" id="ARBA00023136"/>
    </source>
</evidence>
<dbReference type="SUPFAM" id="SSF81321">
    <property type="entry name" value="Family A G protein-coupled receptor-like"/>
    <property type="match status" value="2"/>
</dbReference>
<evidence type="ECO:0000256" key="4">
    <source>
        <dbReference type="ARBA" id="ARBA00022606"/>
    </source>
</evidence>
<keyword evidence="7 12" id="KW-1133">Transmembrane helix</keyword>
<organism evidence="14 15">
    <name type="scientific">Heterocephalus glaber</name>
    <name type="common">Naked mole rat</name>
    <dbReference type="NCBI Taxonomy" id="10181"/>
    <lineage>
        <taxon>Eukaryota</taxon>
        <taxon>Metazoa</taxon>
        <taxon>Chordata</taxon>
        <taxon>Craniata</taxon>
        <taxon>Vertebrata</taxon>
        <taxon>Euteleostomi</taxon>
        <taxon>Mammalia</taxon>
        <taxon>Eutheria</taxon>
        <taxon>Euarchontoglires</taxon>
        <taxon>Glires</taxon>
        <taxon>Rodentia</taxon>
        <taxon>Hystricomorpha</taxon>
        <taxon>Bathyergidae</taxon>
        <taxon>Heterocephalus</taxon>
    </lineage>
</organism>
<dbReference type="Gene3D" id="1.20.1070.10">
    <property type="entry name" value="Rhodopsin 7-helix transmembrane proteins"/>
    <property type="match status" value="2"/>
</dbReference>
<feature type="transmembrane region" description="Helical" evidence="12">
    <location>
        <begin position="26"/>
        <end position="49"/>
    </location>
</feature>
<dbReference type="CDD" id="cd15234">
    <property type="entry name" value="7tmA_OR7-like"/>
    <property type="match status" value="1"/>
</dbReference>
<evidence type="ECO:0000256" key="8">
    <source>
        <dbReference type="ARBA" id="ARBA00023040"/>
    </source>
</evidence>
<feature type="transmembrane region" description="Helical" evidence="12">
    <location>
        <begin position="285"/>
        <end position="308"/>
    </location>
</feature>
<accession>G5B6V2</accession>
<dbReference type="PROSITE" id="PS50262">
    <property type="entry name" value="G_PROTEIN_RECEP_F1_2"/>
    <property type="match status" value="1"/>
</dbReference>
<dbReference type="GO" id="GO:0005886">
    <property type="term" value="C:plasma membrane"/>
    <property type="evidence" value="ECO:0007669"/>
    <property type="project" value="UniProtKB-SubCell"/>
</dbReference>
<dbReference type="FunCoup" id="G5B6V2">
    <property type="interactions" value="624"/>
</dbReference>
<feature type="domain" description="G-protein coupled receptors family 1 profile" evidence="13">
    <location>
        <begin position="41"/>
        <end position="338"/>
    </location>
</feature>
<dbReference type="FunFam" id="1.20.1070.10:FF:000009">
    <property type="entry name" value="Olfactory receptor"/>
    <property type="match status" value="1"/>
</dbReference>
<keyword evidence="4" id="KW-0716">Sensory transduction</keyword>
<proteinExistence type="inferred from homology"/>
<dbReference type="FunFam" id="1.10.1220.70:FF:000001">
    <property type="entry name" value="Olfactory receptor"/>
    <property type="match status" value="1"/>
</dbReference>
<protein>
    <submittedName>
        <fullName evidence="14">Olfactory receptor 7G3</fullName>
    </submittedName>
</protein>
<dbReference type="PANTHER" id="PTHR48001">
    <property type="entry name" value="OLFACTORY RECEPTOR"/>
    <property type="match status" value="1"/>
</dbReference>
<keyword evidence="8" id="KW-0297">G-protein coupled receptor</keyword>
<feature type="transmembrane region" description="Helical" evidence="12">
    <location>
        <begin position="197"/>
        <end position="220"/>
    </location>
</feature>
<evidence type="ECO:0000256" key="3">
    <source>
        <dbReference type="ARBA" id="ARBA00022475"/>
    </source>
</evidence>
<evidence type="ECO:0000256" key="11">
    <source>
        <dbReference type="ARBA" id="ARBA00023224"/>
    </source>
</evidence>
<keyword evidence="10 14" id="KW-0675">Receptor</keyword>
<evidence type="ECO:0000256" key="6">
    <source>
        <dbReference type="ARBA" id="ARBA00022725"/>
    </source>
</evidence>
<reference evidence="14 15" key="1">
    <citation type="journal article" date="2011" name="Nature">
        <title>Genome sequencing reveals insights into physiology and longevity of the naked mole rat.</title>
        <authorList>
            <person name="Kim E.B."/>
            <person name="Fang X."/>
            <person name="Fushan A.A."/>
            <person name="Huang Z."/>
            <person name="Lobanov A.V."/>
            <person name="Han L."/>
            <person name="Marino S.M."/>
            <person name="Sun X."/>
            <person name="Turanov A.A."/>
            <person name="Yang P."/>
            <person name="Yim S.H."/>
            <person name="Zhao X."/>
            <person name="Kasaikina M.V."/>
            <person name="Stoletzki N."/>
            <person name="Peng C."/>
            <person name="Polak P."/>
            <person name="Xiong Z."/>
            <person name="Kiezun A."/>
            <person name="Zhu Y."/>
            <person name="Chen Y."/>
            <person name="Kryukov G.V."/>
            <person name="Zhang Q."/>
            <person name="Peshkin L."/>
            <person name="Yang L."/>
            <person name="Bronson R.T."/>
            <person name="Buffenstein R."/>
            <person name="Wang B."/>
            <person name="Han C."/>
            <person name="Li Q."/>
            <person name="Chen L."/>
            <person name="Zhao W."/>
            <person name="Sunyaev S.R."/>
            <person name="Park T.J."/>
            <person name="Zhang G."/>
            <person name="Wang J."/>
            <person name="Gladyshev V.N."/>
        </authorList>
    </citation>
    <scope>NUCLEOTIDE SEQUENCE [LARGE SCALE GENOMIC DNA]</scope>
</reference>